<dbReference type="PANTHER" id="PTHR46128:SF194">
    <property type="entry name" value="PENTACOTRIPEPTIDE-REPEAT REGION OF PRORP DOMAIN-CONTAINING PROTEIN"/>
    <property type="match status" value="1"/>
</dbReference>
<dbReference type="Gene3D" id="1.25.40.10">
    <property type="entry name" value="Tetratricopeptide repeat domain"/>
    <property type="match status" value="3"/>
</dbReference>
<feature type="repeat" description="PPR" evidence="3">
    <location>
        <begin position="276"/>
        <end position="310"/>
    </location>
</feature>
<dbReference type="PANTHER" id="PTHR46128">
    <property type="entry name" value="MITOCHONDRIAL GROUP I INTRON SPLICING FACTOR CCM1"/>
    <property type="match status" value="1"/>
</dbReference>
<dbReference type="NCBIfam" id="TIGR00756">
    <property type="entry name" value="PPR"/>
    <property type="match status" value="7"/>
</dbReference>
<evidence type="ECO:0008006" key="6">
    <source>
        <dbReference type="Google" id="ProtNLM"/>
    </source>
</evidence>
<evidence type="ECO:0000313" key="4">
    <source>
        <dbReference type="EMBL" id="CAI9299955.1"/>
    </source>
</evidence>
<keyword evidence="2" id="KW-0677">Repeat</keyword>
<dbReference type="EMBL" id="OX465084">
    <property type="protein sequence ID" value="CAI9299955.1"/>
    <property type="molecule type" value="Genomic_DNA"/>
</dbReference>
<protein>
    <recommendedName>
        <fullName evidence="6">Pentacotripeptide-repeat region of PRORP domain-containing protein</fullName>
    </recommendedName>
</protein>
<dbReference type="InterPro" id="IPR050872">
    <property type="entry name" value="PPR_P_subfamily"/>
</dbReference>
<dbReference type="AlphaFoldDB" id="A0AA35ZW45"/>
<dbReference type="InterPro" id="IPR011990">
    <property type="entry name" value="TPR-like_helical_dom_sf"/>
</dbReference>
<feature type="repeat" description="PPR" evidence="3">
    <location>
        <begin position="241"/>
        <end position="275"/>
    </location>
</feature>
<dbReference type="InterPro" id="IPR002885">
    <property type="entry name" value="PPR_rpt"/>
</dbReference>
<feature type="repeat" description="PPR" evidence="3">
    <location>
        <begin position="206"/>
        <end position="240"/>
    </location>
</feature>
<accession>A0AA35ZW45</accession>
<dbReference type="Pfam" id="PF12854">
    <property type="entry name" value="PPR_1"/>
    <property type="match status" value="2"/>
</dbReference>
<evidence type="ECO:0000256" key="2">
    <source>
        <dbReference type="ARBA" id="ARBA00022737"/>
    </source>
</evidence>
<evidence type="ECO:0000256" key="3">
    <source>
        <dbReference type="PROSITE-ProRule" id="PRU00708"/>
    </source>
</evidence>
<organism evidence="4 5">
    <name type="scientific">Lactuca saligna</name>
    <name type="common">Willowleaf lettuce</name>
    <dbReference type="NCBI Taxonomy" id="75948"/>
    <lineage>
        <taxon>Eukaryota</taxon>
        <taxon>Viridiplantae</taxon>
        <taxon>Streptophyta</taxon>
        <taxon>Embryophyta</taxon>
        <taxon>Tracheophyta</taxon>
        <taxon>Spermatophyta</taxon>
        <taxon>Magnoliopsida</taxon>
        <taxon>eudicotyledons</taxon>
        <taxon>Gunneridae</taxon>
        <taxon>Pentapetalae</taxon>
        <taxon>asterids</taxon>
        <taxon>campanulids</taxon>
        <taxon>Asterales</taxon>
        <taxon>Asteraceae</taxon>
        <taxon>Cichorioideae</taxon>
        <taxon>Cichorieae</taxon>
        <taxon>Lactucinae</taxon>
        <taxon>Lactuca</taxon>
    </lineage>
</organism>
<proteinExistence type="inferred from homology"/>
<keyword evidence="5" id="KW-1185">Reference proteome</keyword>
<feature type="repeat" description="PPR" evidence="3">
    <location>
        <begin position="420"/>
        <end position="454"/>
    </location>
</feature>
<sequence length="488" mass="56553">MPRATVKQISILQSHAYYRSFSLQFTTNAPKNINIIISKVQSGATYDEIFQSLMHDQACSIIPISDTLLSHLLHRFKDDWKSALGVFKWAESIKDHTPLPKSYEILLDILGKTKQIEKMMSLVNQTHHHHHHHHHVTLGSITKVMRRLCGVGKWQEAVKIFDELHTFGLEKNTESMNLLLDTLCKENKVEQARKIFLELKSCIPPTPHTFNIFIHGWCKVKRVDEAHWTIQEMKGYGFSPSVITYSTIIKSYCQDSEFGKVYELLNEMKVQNCPPNVVTFTIVMCYLTKFGEFEEALGIPEKMKSFGCEPDTLFYNSLIHTLAKSGKIQEAIYVFEVEMARFRVSRNTSTFNTMIAMFCHHGKDEEAMNVLMNMGNLGDCKPDIQSFNPLLKMWLRTRKVDLWLGDLLDEMVNKYNLSLDLCTYSLLIHGLCRVNECEWAYGLFKEMIGKDIKPRYYTCALLLEEIKQMKKYDAVDFIEGYMKRMKSS</sequence>
<feature type="repeat" description="PPR" evidence="3">
    <location>
        <begin position="311"/>
        <end position="346"/>
    </location>
</feature>
<dbReference type="Proteomes" id="UP001177003">
    <property type="component" value="Chromosome 8"/>
</dbReference>
<evidence type="ECO:0000313" key="5">
    <source>
        <dbReference type="Proteomes" id="UP001177003"/>
    </source>
</evidence>
<dbReference type="PROSITE" id="PS51375">
    <property type="entry name" value="PPR"/>
    <property type="match status" value="6"/>
</dbReference>
<evidence type="ECO:0000256" key="1">
    <source>
        <dbReference type="ARBA" id="ARBA00007626"/>
    </source>
</evidence>
<feature type="repeat" description="PPR" evidence="3">
    <location>
        <begin position="347"/>
        <end position="381"/>
    </location>
</feature>
<comment type="similarity">
    <text evidence="1">Belongs to the PPR family. P subfamily.</text>
</comment>
<name>A0AA35ZW45_LACSI</name>
<reference evidence="4" key="1">
    <citation type="submission" date="2023-04" db="EMBL/GenBank/DDBJ databases">
        <authorList>
            <person name="Vijverberg K."/>
            <person name="Xiong W."/>
            <person name="Schranz E."/>
        </authorList>
    </citation>
    <scope>NUCLEOTIDE SEQUENCE</scope>
</reference>
<dbReference type="Pfam" id="PF01535">
    <property type="entry name" value="PPR"/>
    <property type="match status" value="1"/>
</dbReference>
<gene>
    <name evidence="4" type="ORF">LSALG_LOCUS38633</name>
</gene>
<dbReference type="Pfam" id="PF13041">
    <property type="entry name" value="PPR_2"/>
    <property type="match status" value="3"/>
</dbReference>